<name>A0A3R5WJI1_9BACT</name>
<feature type="compositionally biased region" description="Low complexity" evidence="2">
    <location>
        <begin position="1"/>
        <end position="13"/>
    </location>
</feature>
<evidence type="ECO:0000256" key="2">
    <source>
        <dbReference type="SAM" id="MobiDB-lite"/>
    </source>
</evidence>
<dbReference type="GO" id="GO:0006270">
    <property type="term" value="P:DNA replication initiation"/>
    <property type="evidence" value="ECO:0007669"/>
    <property type="project" value="InterPro"/>
</dbReference>
<comment type="caution">
    <text evidence="4">The sequence shown here is derived from an EMBL/GenBank/DDBJ whole genome shotgun (WGS) entry which is preliminary data.</text>
</comment>
<dbReference type="AlphaFoldDB" id="A0A3R5WJI1"/>
<protein>
    <submittedName>
        <fullName evidence="4">Replication initiation protein</fullName>
    </submittedName>
</protein>
<feature type="region of interest" description="Disordered" evidence="2">
    <location>
        <begin position="1"/>
        <end position="20"/>
    </location>
</feature>
<organism evidence="4 5">
    <name type="scientific">Segatella copri</name>
    <dbReference type="NCBI Taxonomy" id="165179"/>
    <lineage>
        <taxon>Bacteria</taxon>
        <taxon>Pseudomonadati</taxon>
        <taxon>Bacteroidota</taxon>
        <taxon>Bacteroidia</taxon>
        <taxon>Bacteroidales</taxon>
        <taxon>Prevotellaceae</taxon>
        <taxon>Segatella</taxon>
    </lineage>
</organism>
<dbReference type="Proteomes" id="UP000283872">
    <property type="component" value="Unassembled WGS sequence"/>
</dbReference>
<sequence>MEQVNQQPPGGQQSFPQTNSQPEKQLMTILGVQGLSYQNYSVVELKIVLQIIRHAQKVIQDYVVPYHTTSQTFNGFTAEQRAADHTDVIMKLSEFPYGAHHYPQLRDAIKRIESQPILLPFKQAERTLYRKFSCLFKSEIYQDRHKNWMVKFRFDNNVIRFFYSYEKGVSHIDLNAIKQCRSASSIKLYIIMNCWGAKGFTICKTAHFQQLMHGRADYYKTWSELDRKCLVTACKDLKRLYRNRIIDQYITYKPFFLEEGEKVKHHLPEHITFTLHDRRTSGETAEGGEVSSELRGQRSKLKLRLQCNYDVSEKKAEQLSGYLRLDMIGDLEDFFLRKDYYIANCRRSNKKMNTGGYMTTAMVGFFKDHGVEGL</sequence>
<accession>A0A3R5WJI1</accession>
<reference evidence="4 5" key="1">
    <citation type="submission" date="2018-08" db="EMBL/GenBank/DDBJ databases">
        <title>A genome reference for cultivated species of the human gut microbiota.</title>
        <authorList>
            <person name="Zou Y."/>
            <person name="Xue W."/>
            <person name="Luo G."/>
        </authorList>
    </citation>
    <scope>NUCLEOTIDE SEQUENCE [LARGE SCALE GENOMIC DNA]</scope>
    <source>
        <strain evidence="4 5">AF24-12</strain>
    </source>
</reference>
<feature type="domain" description="Initiator Rep protein WH1" evidence="3">
    <location>
        <begin position="97"/>
        <end position="191"/>
    </location>
</feature>
<gene>
    <name evidence="4" type="ORF">DWY11_09970</name>
</gene>
<evidence type="ECO:0000256" key="1">
    <source>
        <dbReference type="ARBA" id="ARBA00038283"/>
    </source>
</evidence>
<dbReference type="GO" id="GO:0003887">
    <property type="term" value="F:DNA-directed DNA polymerase activity"/>
    <property type="evidence" value="ECO:0007669"/>
    <property type="project" value="InterPro"/>
</dbReference>
<dbReference type="EMBL" id="QRVA01000024">
    <property type="protein sequence ID" value="RGS14598.1"/>
    <property type="molecule type" value="Genomic_DNA"/>
</dbReference>
<dbReference type="Pfam" id="PF01051">
    <property type="entry name" value="Rep3_N"/>
    <property type="match status" value="1"/>
</dbReference>
<proteinExistence type="inferred from homology"/>
<evidence type="ECO:0000259" key="3">
    <source>
        <dbReference type="Pfam" id="PF01051"/>
    </source>
</evidence>
<comment type="similarity">
    <text evidence="1">Belongs to the initiator RepB protein family.</text>
</comment>
<dbReference type="RefSeq" id="WP_118085964.1">
    <property type="nucleotide sequence ID" value="NZ_QRVA01000024.1"/>
</dbReference>
<evidence type="ECO:0000313" key="4">
    <source>
        <dbReference type="EMBL" id="RGS14598.1"/>
    </source>
</evidence>
<dbReference type="InterPro" id="IPR000525">
    <property type="entry name" value="Initiator_Rep_WH1"/>
</dbReference>
<evidence type="ECO:0000313" key="5">
    <source>
        <dbReference type="Proteomes" id="UP000283872"/>
    </source>
</evidence>